<dbReference type="AlphaFoldDB" id="A0A241XR43"/>
<dbReference type="EMBL" id="NFFZ01000004">
    <property type="protein sequence ID" value="OTI62971.1"/>
    <property type="molecule type" value="Genomic_DNA"/>
</dbReference>
<accession>A0A241XR43</accession>
<sequence length="366" mass="41130">MSSKTNIEWADASWNPLAGCTRISKGCMHCYAETQAARIILMERGRGVPEGHGSYDGLLARGGQWNGKVSFVEKALQLPLRWRKQKMIFVNSMSDLFHESVHFSVIDKIFAVMALAYTTQAKPHVFQVLTKRASRMRDYLNDPHVVDRIEAEAKILRADHAMDLRSVWPLPNLWLGVSVEDQEQAARISHLLDTPAAVRWLSLEPLLGPVDLLRVQDGDFTYNSLSKKEGIAYRRAGIDWVVVGGESGDQARPMHPDWAESLRKQCARMNVPFFFKQWGAWCPRGPKSLGHPVVDGVPVMCVTEHGTDRATSDLGDVKNDAWMNRAGKKRAGRYLNGVIYDNYPYAMKSLIDSRGVPVELIPTCQL</sequence>
<dbReference type="Proteomes" id="UP000194857">
    <property type="component" value="Unassembled WGS sequence"/>
</dbReference>
<evidence type="ECO:0008006" key="3">
    <source>
        <dbReference type="Google" id="ProtNLM"/>
    </source>
</evidence>
<evidence type="ECO:0000313" key="1">
    <source>
        <dbReference type="EMBL" id="OTI62971.1"/>
    </source>
</evidence>
<evidence type="ECO:0000313" key="2">
    <source>
        <dbReference type="Proteomes" id="UP000194857"/>
    </source>
</evidence>
<dbReference type="RefSeq" id="WP_083196209.1">
    <property type="nucleotide sequence ID" value="NZ_NFFZ01000004.1"/>
</dbReference>
<dbReference type="InterPro" id="IPR011101">
    <property type="entry name" value="DUF5131"/>
</dbReference>
<protein>
    <recommendedName>
        <fullName evidence="3">Phage Gp37/Gp68 family protein</fullName>
    </recommendedName>
</protein>
<organism evidence="1 2">
    <name type="scientific">Pseudomonas aeruginosa</name>
    <dbReference type="NCBI Taxonomy" id="287"/>
    <lineage>
        <taxon>Bacteria</taxon>
        <taxon>Pseudomonadati</taxon>
        <taxon>Pseudomonadota</taxon>
        <taxon>Gammaproteobacteria</taxon>
        <taxon>Pseudomonadales</taxon>
        <taxon>Pseudomonadaceae</taxon>
        <taxon>Pseudomonas</taxon>
    </lineage>
</organism>
<dbReference type="Pfam" id="PF07505">
    <property type="entry name" value="DUF5131"/>
    <property type="match status" value="1"/>
</dbReference>
<reference evidence="1 2" key="1">
    <citation type="submission" date="2017-05" db="EMBL/GenBank/DDBJ databases">
        <authorList>
            <person name="Song R."/>
            <person name="Chenine A.L."/>
            <person name="Ruprecht R.M."/>
        </authorList>
    </citation>
    <scope>NUCLEOTIDE SEQUENCE [LARGE SCALE GENOMIC DNA]</scope>
    <source>
        <strain evidence="1 2">S567_C10_BS</strain>
    </source>
</reference>
<name>A0A241XR43_PSEAI</name>
<proteinExistence type="predicted"/>
<gene>
    <name evidence="1" type="ORF">CAZ10_08970</name>
</gene>
<comment type="caution">
    <text evidence="1">The sequence shown here is derived from an EMBL/GenBank/DDBJ whole genome shotgun (WGS) entry which is preliminary data.</text>
</comment>